<keyword evidence="2" id="KW-0695">RNA-directed DNA polymerase</keyword>
<dbReference type="GO" id="GO:0003964">
    <property type="term" value="F:RNA-directed DNA polymerase activity"/>
    <property type="evidence" value="ECO:0007669"/>
    <property type="project" value="UniProtKB-KW"/>
</dbReference>
<keyword evidence="2" id="KW-0808">Transferase</keyword>
<keyword evidence="2" id="KW-0548">Nucleotidyltransferase</keyword>
<protein>
    <submittedName>
        <fullName evidence="2">LINE-1 reverse transcriptase like</fullName>
    </submittedName>
</protein>
<sequence>MGFGNKWIRWVDTCLRSASMSILVNGSPSEEFGLERGIRQGDPLSSFLFILAAEGLNAIVSEAMEKGIFRGVVVGDNNVLVPHLQYTDDTIFFGYWDKDNAKSLMCILKCFEEASGLKVNYNKSKINAIGVNDEEMTEMKRWGVG</sequence>
<feature type="domain" description="Reverse transcriptase" evidence="1">
    <location>
        <begin position="1"/>
        <end position="145"/>
    </location>
</feature>
<comment type="caution">
    <text evidence="2">The sequence shown here is derived from an EMBL/GenBank/DDBJ whole genome shotgun (WGS) entry which is preliminary data.</text>
</comment>
<dbReference type="PROSITE" id="PS50878">
    <property type="entry name" value="RT_POL"/>
    <property type="match status" value="1"/>
</dbReference>
<gene>
    <name evidence="2" type="ORF">Tci_863644</name>
</gene>
<name>A0A699S2M8_TANCI</name>
<dbReference type="PANTHER" id="PTHR46890:SF50">
    <property type="entry name" value="RNA-DIRECTED DNA POLYMERASE, EUKARYOTA, REVERSE TRANSCRIPTASE ZINC-BINDING DOMAIN PROTEIN-RELATED"/>
    <property type="match status" value="1"/>
</dbReference>
<dbReference type="PANTHER" id="PTHR46890">
    <property type="entry name" value="NON-LTR RETROLELEMENT REVERSE TRANSCRIPTASE-LIKE PROTEIN-RELATED"/>
    <property type="match status" value="1"/>
</dbReference>
<reference evidence="2" key="1">
    <citation type="journal article" date="2019" name="Sci. Rep.">
        <title>Draft genome of Tanacetum cinerariifolium, the natural source of mosquito coil.</title>
        <authorList>
            <person name="Yamashiro T."/>
            <person name="Shiraishi A."/>
            <person name="Satake H."/>
            <person name="Nakayama K."/>
        </authorList>
    </citation>
    <scope>NUCLEOTIDE SEQUENCE</scope>
</reference>
<feature type="non-terminal residue" evidence="2">
    <location>
        <position position="1"/>
    </location>
</feature>
<dbReference type="Pfam" id="PF00078">
    <property type="entry name" value="RVT_1"/>
    <property type="match status" value="1"/>
</dbReference>
<evidence type="ECO:0000259" key="1">
    <source>
        <dbReference type="PROSITE" id="PS50878"/>
    </source>
</evidence>
<organism evidence="2">
    <name type="scientific">Tanacetum cinerariifolium</name>
    <name type="common">Dalmatian daisy</name>
    <name type="synonym">Chrysanthemum cinerariifolium</name>
    <dbReference type="NCBI Taxonomy" id="118510"/>
    <lineage>
        <taxon>Eukaryota</taxon>
        <taxon>Viridiplantae</taxon>
        <taxon>Streptophyta</taxon>
        <taxon>Embryophyta</taxon>
        <taxon>Tracheophyta</taxon>
        <taxon>Spermatophyta</taxon>
        <taxon>Magnoliopsida</taxon>
        <taxon>eudicotyledons</taxon>
        <taxon>Gunneridae</taxon>
        <taxon>Pentapetalae</taxon>
        <taxon>asterids</taxon>
        <taxon>campanulids</taxon>
        <taxon>Asterales</taxon>
        <taxon>Asteraceae</taxon>
        <taxon>Asteroideae</taxon>
        <taxon>Anthemideae</taxon>
        <taxon>Anthemidinae</taxon>
        <taxon>Tanacetum</taxon>
    </lineage>
</organism>
<dbReference type="EMBL" id="BKCJ011133089">
    <property type="protein sequence ID" value="GFC91674.1"/>
    <property type="molecule type" value="Genomic_DNA"/>
</dbReference>
<dbReference type="InterPro" id="IPR000477">
    <property type="entry name" value="RT_dom"/>
</dbReference>
<dbReference type="AlphaFoldDB" id="A0A699S2M8"/>
<evidence type="ECO:0000313" key="2">
    <source>
        <dbReference type="EMBL" id="GFC91674.1"/>
    </source>
</evidence>
<dbReference type="InterPro" id="IPR052343">
    <property type="entry name" value="Retrotransposon-Effector_Assoc"/>
</dbReference>
<accession>A0A699S2M8</accession>
<proteinExistence type="predicted"/>